<dbReference type="AlphaFoldDB" id="A0A3E0KUH8"/>
<dbReference type="EMBL" id="QQWC01000009">
    <property type="protein sequence ID" value="REJ38930.1"/>
    <property type="molecule type" value="Genomic_DNA"/>
</dbReference>
<sequence>MIFCQLFWEYTTNAPTLAQFVLFVNKLLIYSDRDEGFLSGGSTFASLGLLFGWTKMLTIPDNTADIIKSPKA</sequence>
<accession>A0A3E0KUH8</accession>
<gene>
    <name evidence="1" type="ORF">DWQ54_24675</name>
</gene>
<proteinExistence type="predicted"/>
<name>A0A3E0KUH8_9CHRO</name>
<dbReference type="Proteomes" id="UP000256873">
    <property type="component" value="Unassembled WGS sequence"/>
</dbReference>
<comment type="caution">
    <text evidence="1">The sequence shown here is derived from an EMBL/GenBank/DDBJ whole genome shotgun (WGS) entry which is preliminary data.</text>
</comment>
<evidence type="ECO:0000313" key="2">
    <source>
        <dbReference type="Proteomes" id="UP000256873"/>
    </source>
</evidence>
<reference evidence="1 2" key="1">
    <citation type="submission" date="2017-10" db="EMBL/GenBank/DDBJ databases">
        <title>A large-scale comparative metagenomic study reveals the eutrophication-driven functional interactions in six Microcystis-epibionts communities.</title>
        <authorList>
            <person name="Li Q."/>
            <person name="Lin F."/>
        </authorList>
    </citation>
    <scope>NUCLEOTIDE SEQUENCE [LARGE SCALE GENOMIC DNA]</scope>
    <source>
        <strain evidence="1">TF09</strain>
    </source>
</reference>
<organism evidence="1 2">
    <name type="scientific">Microcystis flos-aquae TF09</name>
    <dbReference type="NCBI Taxonomy" id="2060473"/>
    <lineage>
        <taxon>Bacteria</taxon>
        <taxon>Bacillati</taxon>
        <taxon>Cyanobacteriota</taxon>
        <taxon>Cyanophyceae</taxon>
        <taxon>Oscillatoriophycideae</taxon>
        <taxon>Chroococcales</taxon>
        <taxon>Microcystaceae</taxon>
        <taxon>Microcystis</taxon>
    </lineage>
</organism>
<evidence type="ECO:0000313" key="1">
    <source>
        <dbReference type="EMBL" id="REJ38930.1"/>
    </source>
</evidence>
<protein>
    <submittedName>
        <fullName evidence="1">Uncharacterized protein</fullName>
    </submittedName>
</protein>